<dbReference type="InterPro" id="IPR045357">
    <property type="entry name" value="Aminopeptidase_N-like_N"/>
</dbReference>
<dbReference type="FunFam" id="3.30.2010.30:FF:000001">
    <property type="entry name" value="Leukotriene A(4) hydrolase"/>
    <property type="match status" value="1"/>
</dbReference>
<dbReference type="Proteomes" id="UP000198406">
    <property type="component" value="Unassembled WGS sequence"/>
</dbReference>
<dbReference type="Gene3D" id="2.60.40.1730">
    <property type="entry name" value="tricorn interacting facor f3 domain"/>
    <property type="match status" value="1"/>
</dbReference>
<dbReference type="InterPro" id="IPR049980">
    <property type="entry name" value="LTA4H_cat"/>
</dbReference>
<dbReference type="Gene3D" id="1.10.390.10">
    <property type="entry name" value="Neutral Protease Domain 2"/>
    <property type="match status" value="1"/>
</dbReference>
<evidence type="ECO:0000256" key="2">
    <source>
        <dbReference type="ARBA" id="ARBA00010136"/>
    </source>
</evidence>
<keyword evidence="6 13" id="KW-0378">Hydrolase</keyword>
<dbReference type="SMART" id="SM01263">
    <property type="entry name" value="Leuk-A4-hydro_C"/>
    <property type="match status" value="1"/>
</dbReference>
<reference evidence="13 14" key="1">
    <citation type="journal article" date="2015" name="Plant Cell">
        <title>Oil accumulation by the oleaginous diatom Fistulifera solaris as revealed by the genome and transcriptome.</title>
        <authorList>
            <person name="Tanaka T."/>
            <person name="Maeda Y."/>
            <person name="Veluchamy A."/>
            <person name="Tanaka M."/>
            <person name="Abida H."/>
            <person name="Marechal E."/>
            <person name="Bowler C."/>
            <person name="Muto M."/>
            <person name="Sunaga Y."/>
            <person name="Tanaka M."/>
            <person name="Yoshino T."/>
            <person name="Taniguchi T."/>
            <person name="Fukuda Y."/>
            <person name="Nemoto M."/>
            <person name="Matsumoto M."/>
            <person name="Wong P.S."/>
            <person name="Aburatani S."/>
            <person name="Fujibuchi W."/>
        </authorList>
    </citation>
    <scope>NUCLEOTIDE SEQUENCE [LARGE SCALE GENOMIC DNA]</scope>
    <source>
        <strain evidence="13 14">JPCC DA0580</strain>
    </source>
</reference>
<name>A0A1Z5J639_FISSO</name>
<gene>
    <name evidence="13" type="ORF">FisN_6Lh157</name>
</gene>
<dbReference type="GO" id="GO:0070006">
    <property type="term" value="F:metalloaminopeptidase activity"/>
    <property type="evidence" value="ECO:0007669"/>
    <property type="project" value="UniProtKB-ARBA"/>
</dbReference>
<keyword evidence="7 11" id="KW-0862">Zinc</keyword>
<dbReference type="GO" id="GO:0008270">
    <property type="term" value="F:zinc ion binding"/>
    <property type="evidence" value="ECO:0007669"/>
    <property type="project" value="InterPro"/>
</dbReference>
<feature type="domain" description="Peptidase M1 leukotriene A4 hydrolase/aminopeptidase C-terminal" evidence="12">
    <location>
        <begin position="455"/>
        <end position="601"/>
    </location>
</feature>
<dbReference type="InterPro" id="IPR015211">
    <property type="entry name" value="Peptidase_M1_C"/>
</dbReference>
<feature type="binding site" evidence="10">
    <location>
        <begin position="261"/>
        <end position="266"/>
    </location>
    <ligand>
        <name>a peptide</name>
        <dbReference type="ChEBI" id="CHEBI:60466"/>
    </ligand>
</feature>
<dbReference type="GO" id="GO:0006508">
    <property type="term" value="P:proteolysis"/>
    <property type="evidence" value="ECO:0007669"/>
    <property type="project" value="UniProtKB-KW"/>
</dbReference>
<dbReference type="InterPro" id="IPR042097">
    <property type="entry name" value="Aminopeptidase_N-like_N_sf"/>
</dbReference>
<evidence type="ECO:0000259" key="12">
    <source>
        <dbReference type="SMART" id="SM01263"/>
    </source>
</evidence>
<comment type="caution">
    <text evidence="13">The sequence shown here is derived from an EMBL/GenBank/DDBJ whole genome shotgun (WGS) entry which is preliminary data.</text>
</comment>
<dbReference type="InterPro" id="IPR001930">
    <property type="entry name" value="Peptidase_M1"/>
</dbReference>
<dbReference type="GO" id="GO:0005829">
    <property type="term" value="C:cytosol"/>
    <property type="evidence" value="ECO:0007669"/>
    <property type="project" value="TreeGrafter"/>
</dbReference>
<dbReference type="InterPro" id="IPR014782">
    <property type="entry name" value="Peptidase_M1_dom"/>
</dbReference>
<evidence type="ECO:0000256" key="8">
    <source>
        <dbReference type="ARBA" id="ARBA00023049"/>
    </source>
</evidence>
<keyword evidence="5 11" id="KW-0479">Metal-binding</keyword>
<dbReference type="EMBL" id="BDSP01000007">
    <property type="protein sequence ID" value="GAX09464.1"/>
    <property type="molecule type" value="Genomic_DNA"/>
</dbReference>
<comment type="cofactor">
    <cofactor evidence="11">
        <name>Zn(2+)</name>
        <dbReference type="ChEBI" id="CHEBI:29105"/>
    </cofactor>
    <text evidence="11">Binds 1 zinc ion per subunit.</text>
</comment>
<dbReference type="SUPFAM" id="SSF55486">
    <property type="entry name" value="Metalloproteases ('zincins'), catalytic domain"/>
    <property type="match status" value="1"/>
</dbReference>
<dbReference type="SUPFAM" id="SSF63737">
    <property type="entry name" value="Leukotriene A4 hydrolase N-terminal domain"/>
    <property type="match status" value="1"/>
</dbReference>
<feature type="binding site" evidence="11">
    <location>
        <position position="313"/>
    </location>
    <ligand>
        <name>Zn(2+)</name>
        <dbReference type="ChEBI" id="CHEBI:29105"/>
        <note>catalytic</note>
    </ligand>
</feature>
<comment type="similarity">
    <text evidence="2">Belongs to the peptidase M1 family.</text>
</comment>
<dbReference type="InterPro" id="IPR034015">
    <property type="entry name" value="M1_LTA4H"/>
</dbReference>
<keyword evidence="3" id="KW-0963">Cytoplasm</keyword>
<dbReference type="CDD" id="cd09599">
    <property type="entry name" value="M1_LTA4H"/>
    <property type="match status" value="1"/>
</dbReference>
<dbReference type="FunFam" id="1.25.40.320:FF:000001">
    <property type="entry name" value="Leukotriene A(4) hydrolase"/>
    <property type="match status" value="1"/>
</dbReference>
<dbReference type="Pfam" id="PF01433">
    <property type="entry name" value="Peptidase_M1"/>
    <property type="match status" value="1"/>
</dbReference>
<keyword evidence="14" id="KW-1185">Reference proteome</keyword>
<evidence type="ECO:0000313" key="13">
    <source>
        <dbReference type="EMBL" id="GAX09464.1"/>
    </source>
</evidence>
<evidence type="ECO:0000256" key="6">
    <source>
        <dbReference type="ARBA" id="ARBA00022801"/>
    </source>
</evidence>
<dbReference type="AlphaFoldDB" id="A0A1Z5J639"/>
<dbReference type="Pfam" id="PF17900">
    <property type="entry name" value="Peptidase_M1_N"/>
    <property type="match status" value="1"/>
</dbReference>
<comment type="subcellular location">
    <subcellularLocation>
        <location evidence="1">Cytoplasm</location>
    </subcellularLocation>
</comment>
<accession>A0A1Z5J639</accession>
<feature type="binding site" evidence="11">
    <location>
        <position position="290"/>
    </location>
    <ligand>
        <name>Zn(2+)</name>
        <dbReference type="ChEBI" id="CHEBI:29105"/>
        <note>catalytic</note>
    </ligand>
</feature>
<feature type="binding site" evidence="11">
    <location>
        <position position="294"/>
    </location>
    <ligand>
        <name>Zn(2+)</name>
        <dbReference type="ChEBI" id="CHEBI:29105"/>
        <note>catalytic</note>
    </ligand>
</feature>
<feature type="active site" description="Proton acceptor" evidence="9">
    <location>
        <position position="291"/>
    </location>
</feature>
<evidence type="ECO:0000256" key="4">
    <source>
        <dbReference type="ARBA" id="ARBA00022670"/>
    </source>
</evidence>
<feature type="binding site" evidence="10">
    <location>
        <begin position="131"/>
        <end position="133"/>
    </location>
    <ligand>
        <name>a peptide</name>
        <dbReference type="ChEBI" id="CHEBI:60466"/>
    </ligand>
</feature>
<evidence type="ECO:0000256" key="5">
    <source>
        <dbReference type="ARBA" id="ARBA00022723"/>
    </source>
</evidence>
<protein>
    <submittedName>
        <fullName evidence="13">Leukotriene-A4 hydrolase</fullName>
        <ecNumber evidence="13">3.3.2.6</ecNumber>
    </submittedName>
</protein>
<dbReference type="EC" id="3.3.2.6" evidence="13"/>
<evidence type="ECO:0000256" key="1">
    <source>
        <dbReference type="ARBA" id="ARBA00004496"/>
    </source>
</evidence>
<dbReference type="Gene3D" id="1.25.40.320">
    <property type="entry name" value="Peptidase M1, leukotriene A4 hydrolase/aminopeptidase C-terminal domain"/>
    <property type="match status" value="1"/>
</dbReference>
<evidence type="ECO:0000313" key="14">
    <source>
        <dbReference type="Proteomes" id="UP000198406"/>
    </source>
</evidence>
<dbReference type="Gene3D" id="3.30.2010.30">
    <property type="match status" value="1"/>
</dbReference>
<proteinExistence type="inferred from homology"/>
<dbReference type="InterPro" id="IPR027268">
    <property type="entry name" value="Peptidase_M4/M1_CTD_sf"/>
</dbReference>
<evidence type="ECO:0000256" key="7">
    <source>
        <dbReference type="ARBA" id="ARBA00022833"/>
    </source>
</evidence>
<dbReference type="SUPFAM" id="SSF48371">
    <property type="entry name" value="ARM repeat"/>
    <property type="match status" value="1"/>
</dbReference>
<dbReference type="PRINTS" id="PR00756">
    <property type="entry name" value="ALADIPTASE"/>
</dbReference>
<dbReference type="InterPro" id="IPR038502">
    <property type="entry name" value="M1_LTA-4_hydro/amino_C_sf"/>
</dbReference>
<keyword evidence="8" id="KW-0482">Metalloprotease</keyword>
<evidence type="ECO:0000256" key="10">
    <source>
        <dbReference type="PIRSR" id="PIRSR634015-2"/>
    </source>
</evidence>
<dbReference type="InParanoid" id="A0A1Z5J639"/>
<evidence type="ECO:0000256" key="3">
    <source>
        <dbReference type="ARBA" id="ARBA00022490"/>
    </source>
</evidence>
<dbReference type="Pfam" id="PF09127">
    <property type="entry name" value="Leuk-A4-hydro_C"/>
    <property type="match status" value="1"/>
</dbReference>
<feature type="binding site" evidence="10">
    <location>
        <begin position="557"/>
        <end position="559"/>
    </location>
    <ligand>
        <name>a peptide</name>
        <dbReference type="ChEBI" id="CHEBI:60466"/>
    </ligand>
</feature>
<dbReference type="OrthoDB" id="79562at2759"/>
<evidence type="ECO:0000256" key="11">
    <source>
        <dbReference type="PIRSR" id="PIRSR634015-3"/>
    </source>
</evidence>
<evidence type="ECO:0000256" key="9">
    <source>
        <dbReference type="PIRSR" id="PIRSR634015-1"/>
    </source>
</evidence>
<dbReference type="FunFam" id="1.10.390.10:FF:000003">
    <property type="entry name" value="Leukotriene A(4) hydrolase"/>
    <property type="match status" value="1"/>
</dbReference>
<dbReference type="PANTHER" id="PTHR45726">
    <property type="entry name" value="LEUKOTRIENE A-4 HYDROLASE"/>
    <property type="match status" value="1"/>
</dbReference>
<dbReference type="PANTHER" id="PTHR45726:SF3">
    <property type="entry name" value="LEUKOTRIENE A-4 HYDROLASE"/>
    <property type="match status" value="1"/>
</dbReference>
<keyword evidence="4" id="KW-0645">Protease</keyword>
<dbReference type="InterPro" id="IPR016024">
    <property type="entry name" value="ARM-type_fold"/>
</dbReference>
<sequence>MTEHDQTSLGNPQEIRVTHLEWSVNVDFEAMIFRATATYEIERVGAKANVLIMDTSHLMIENVSNPVDGSALQYKLVKNEKEHLGTQLSIQLPPGAKRVAIAYRTTTASSAIQWLPPSQTAGKRHPYLFTQCQAIHARSMLPCQDQPGVKMTFDARVTVPSWAVCVMSGVLVRKDELTDVSVFHWMQKVPVSSYLIAMAVGEITKKDISERCAIWAEPALVDVAADEFAQSEEFLQIAESIAGMPYVWGRYDLLCLPPSFPYGGMENPCLTFVTPTLLARDRSLADVVAHEIAHSWTGNLVTNATWDHFWLNEGWTTWFQRKIMARIHNDDRFLDFDAIGGYKTLQDTMKEMPPHYQSLVLPIGDNDPDDAYSSVAYEKGFNFLYYLEKYVGKASFESFFQAYVKAFASKTLTSNDFKDFFLDHFKGNSALARIQWDKWFYEPGMPPEVPTFDRTFSEASEKLAEEWVDVDQKSAPVPKRDIKGWTSPQITCFLDSLQARTASKPLKLSTLKAMDDQYNFSQSQNAEILFRFCEISIASEDQSMLMVIVYFITSQGRMKFVRPLYRALHESEMGKDLAVDAFLKNKDFYHPICAKMIASDLKLTVTKPSNEVVDSSSDSYWRMAVLVGAVAMGATFILSRRK</sequence>
<organism evidence="13 14">
    <name type="scientific">Fistulifera solaris</name>
    <name type="common">Oleaginous diatom</name>
    <dbReference type="NCBI Taxonomy" id="1519565"/>
    <lineage>
        <taxon>Eukaryota</taxon>
        <taxon>Sar</taxon>
        <taxon>Stramenopiles</taxon>
        <taxon>Ochrophyta</taxon>
        <taxon>Bacillariophyta</taxon>
        <taxon>Bacillariophyceae</taxon>
        <taxon>Bacillariophycidae</taxon>
        <taxon>Naviculales</taxon>
        <taxon>Naviculaceae</taxon>
        <taxon>Fistulifera</taxon>
    </lineage>
</organism>
<feature type="active site" description="Proton donor" evidence="9">
    <location>
        <position position="377"/>
    </location>
</feature>
<dbReference type="GO" id="GO:0004463">
    <property type="term" value="F:leukotriene-A4 hydrolase activity"/>
    <property type="evidence" value="ECO:0007669"/>
    <property type="project" value="UniProtKB-EC"/>
</dbReference>